<dbReference type="PROSITE" id="PS50977">
    <property type="entry name" value="HTH_TETR_2"/>
    <property type="match status" value="1"/>
</dbReference>
<accession>A0A1H7TD03</accession>
<name>A0A1H7TD03_9NOCA</name>
<dbReference type="InterPro" id="IPR009057">
    <property type="entry name" value="Homeodomain-like_sf"/>
</dbReference>
<dbReference type="OrthoDB" id="3869819at2"/>
<evidence type="ECO:0000313" key="7">
    <source>
        <dbReference type="Proteomes" id="UP000198677"/>
    </source>
</evidence>
<dbReference type="Pfam" id="PF00440">
    <property type="entry name" value="TetR_N"/>
    <property type="match status" value="1"/>
</dbReference>
<organism evidence="6 7">
    <name type="scientific">Rhodococcus maanshanensis</name>
    <dbReference type="NCBI Taxonomy" id="183556"/>
    <lineage>
        <taxon>Bacteria</taxon>
        <taxon>Bacillati</taxon>
        <taxon>Actinomycetota</taxon>
        <taxon>Actinomycetes</taxon>
        <taxon>Mycobacteriales</taxon>
        <taxon>Nocardiaceae</taxon>
        <taxon>Rhodococcus</taxon>
    </lineage>
</organism>
<evidence type="ECO:0000256" key="4">
    <source>
        <dbReference type="PROSITE-ProRule" id="PRU00335"/>
    </source>
</evidence>
<dbReference type="Gene3D" id="1.10.357.10">
    <property type="entry name" value="Tetracycline Repressor, domain 2"/>
    <property type="match status" value="1"/>
</dbReference>
<evidence type="ECO:0000256" key="2">
    <source>
        <dbReference type="ARBA" id="ARBA00023125"/>
    </source>
</evidence>
<dbReference type="EMBL" id="FOAW01000015">
    <property type="protein sequence ID" value="SEL82399.1"/>
    <property type="molecule type" value="Genomic_DNA"/>
</dbReference>
<dbReference type="RefSeq" id="WP_072750686.1">
    <property type="nucleotide sequence ID" value="NZ_FOAW01000015.1"/>
</dbReference>
<evidence type="ECO:0000256" key="3">
    <source>
        <dbReference type="ARBA" id="ARBA00023163"/>
    </source>
</evidence>
<sequence length="192" mass="21134">MSTDTVPESGTKARTRRAILDAAVDVLGKNSAASLSEIAAEAEVGRSTLHRYYPERIDLIRALGEDALDKLRAALERSRPTEGPADAALRRMSHECFDLGPLLSLFFGDPQALSHAAFWEGLGAADAPLLDLIERGQADGTFSSALKVRWIRRMLWWCLLTGWESFNTEGYSRTDAIESIDLTVARITSPDR</sequence>
<proteinExistence type="predicted"/>
<protein>
    <submittedName>
        <fullName evidence="6">DNA-binding transcriptional regulator, AcrR family</fullName>
    </submittedName>
</protein>
<dbReference type="InterPro" id="IPR050109">
    <property type="entry name" value="HTH-type_TetR-like_transc_reg"/>
</dbReference>
<keyword evidence="2 4" id="KW-0238">DNA-binding</keyword>
<gene>
    <name evidence="6" type="ORF">SAMN05444583_11580</name>
</gene>
<dbReference type="AlphaFoldDB" id="A0A1H7TD03"/>
<dbReference type="PANTHER" id="PTHR30055:SF234">
    <property type="entry name" value="HTH-TYPE TRANSCRIPTIONAL REGULATOR BETI"/>
    <property type="match status" value="1"/>
</dbReference>
<evidence type="ECO:0000256" key="1">
    <source>
        <dbReference type="ARBA" id="ARBA00023015"/>
    </source>
</evidence>
<dbReference type="InterPro" id="IPR001647">
    <property type="entry name" value="HTH_TetR"/>
</dbReference>
<dbReference type="Proteomes" id="UP000198677">
    <property type="component" value="Unassembled WGS sequence"/>
</dbReference>
<dbReference type="GO" id="GO:0000976">
    <property type="term" value="F:transcription cis-regulatory region binding"/>
    <property type="evidence" value="ECO:0007669"/>
    <property type="project" value="TreeGrafter"/>
</dbReference>
<feature type="domain" description="HTH tetR-type" evidence="5">
    <location>
        <begin position="13"/>
        <end position="71"/>
    </location>
</feature>
<keyword evidence="3" id="KW-0804">Transcription</keyword>
<feature type="DNA-binding region" description="H-T-H motif" evidence="4">
    <location>
        <begin position="34"/>
        <end position="53"/>
    </location>
</feature>
<evidence type="ECO:0000259" key="5">
    <source>
        <dbReference type="PROSITE" id="PS50977"/>
    </source>
</evidence>
<reference evidence="7" key="1">
    <citation type="submission" date="2016-10" db="EMBL/GenBank/DDBJ databases">
        <authorList>
            <person name="Varghese N."/>
            <person name="Submissions S."/>
        </authorList>
    </citation>
    <scope>NUCLEOTIDE SEQUENCE [LARGE SCALE GENOMIC DNA]</scope>
    <source>
        <strain evidence="7">DSM 44675</strain>
    </source>
</reference>
<dbReference type="SUPFAM" id="SSF46689">
    <property type="entry name" value="Homeodomain-like"/>
    <property type="match status" value="1"/>
</dbReference>
<dbReference type="PANTHER" id="PTHR30055">
    <property type="entry name" value="HTH-TYPE TRANSCRIPTIONAL REGULATOR RUTR"/>
    <property type="match status" value="1"/>
</dbReference>
<dbReference type="GO" id="GO:0003700">
    <property type="term" value="F:DNA-binding transcription factor activity"/>
    <property type="evidence" value="ECO:0007669"/>
    <property type="project" value="TreeGrafter"/>
</dbReference>
<evidence type="ECO:0000313" key="6">
    <source>
        <dbReference type="EMBL" id="SEL82399.1"/>
    </source>
</evidence>
<keyword evidence="1" id="KW-0805">Transcription regulation</keyword>
<keyword evidence="7" id="KW-1185">Reference proteome</keyword>